<gene>
    <name evidence="3" type="ORF">O181_066247</name>
</gene>
<comment type="caution">
    <text evidence="3">The sequence shown here is derived from an EMBL/GenBank/DDBJ whole genome shotgun (WGS) entry which is preliminary data.</text>
</comment>
<dbReference type="Proteomes" id="UP000765509">
    <property type="component" value="Unassembled WGS sequence"/>
</dbReference>
<feature type="domain" description="RNase H type-1" evidence="2">
    <location>
        <begin position="20"/>
        <end position="163"/>
    </location>
</feature>
<feature type="coiled-coil region" evidence="1">
    <location>
        <begin position="169"/>
        <end position="197"/>
    </location>
</feature>
<dbReference type="GO" id="GO:0004523">
    <property type="term" value="F:RNA-DNA hybrid ribonuclease activity"/>
    <property type="evidence" value="ECO:0007669"/>
    <property type="project" value="InterPro"/>
</dbReference>
<dbReference type="InterPro" id="IPR002156">
    <property type="entry name" value="RNaseH_domain"/>
</dbReference>
<dbReference type="InterPro" id="IPR036397">
    <property type="entry name" value="RNaseH_sf"/>
</dbReference>
<evidence type="ECO:0000313" key="4">
    <source>
        <dbReference type="Proteomes" id="UP000765509"/>
    </source>
</evidence>
<organism evidence="3 4">
    <name type="scientific">Austropuccinia psidii MF-1</name>
    <dbReference type="NCBI Taxonomy" id="1389203"/>
    <lineage>
        <taxon>Eukaryota</taxon>
        <taxon>Fungi</taxon>
        <taxon>Dikarya</taxon>
        <taxon>Basidiomycota</taxon>
        <taxon>Pucciniomycotina</taxon>
        <taxon>Pucciniomycetes</taxon>
        <taxon>Pucciniales</taxon>
        <taxon>Sphaerophragmiaceae</taxon>
        <taxon>Austropuccinia</taxon>
    </lineage>
</organism>
<dbReference type="Pfam" id="PF00075">
    <property type="entry name" value="RNase_H"/>
    <property type="match status" value="1"/>
</dbReference>
<dbReference type="GO" id="GO:0003676">
    <property type="term" value="F:nucleic acid binding"/>
    <property type="evidence" value="ECO:0007669"/>
    <property type="project" value="InterPro"/>
</dbReference>
<evidence type="ECO:0000313" key="3">
    <source>
        <dbReference type="EMBL" id="MBW0526532.1"/>
    </source>
</evidence>
<dbReference type="Gene3D" id="3.30.420.10">
    <property type="entry name" value="Ribonuclease H-like superfamily/Ribonuclease H"/>
    <property type="match status" value="1"/>
</dbReference>
<sequence>MGTEKDGEECSILETLDSLKPKEIVLFPDGSEITNKGKGETAVIEKEKIIIRKQIPKTDKVSNFENELVGIILAIESARKEIDIKIIKGNKMNSIYVFRNNQGKLSKLAYPFKPSREQYLYLKIFHSFKSLQKIFPIKLWWCSGHIGITGNELADTEAKNFALDSTKTIFNLKNSLIKLSQEKKEKNNNQLTQEEAQCTKIIKSKPALLIKALNRLEKAQSSILHQSQSEHVGLNKHLKLINLRGDPLCKTCDKPESVNHLMTHLW</sequence>
<keyword evidence="1" id="KW-0175">Coiled coil</keyword>
<proteinExistence type="predicted"/>
<evidence type="ECO:0000259" key="2">
    <source>
        <dbReference type="PROSITE" id="PS50879"/>
    </source>
</evidence>
<dbReference type="InterPro" id="IPR012337">
    <property type="entry name" value="RNaseH-like_sf"/>
</dbReference>
<dbReference type="EMBL" id="AVOT02032737">
    <property type="protein sequence ID" value="MBW0526532.1"/>
    <property type="molecule type" value="Genomic_DNA"/>
</dbReference>
<dbReference type="AlphaFoldDB" id="A0A9Q3EYT3"/>
<accession>A0A9Q3EYT3</accession>
<dbReference type="SUPFAM" id="SSF53098">
    <property type="entry name" value="Ribonuclease H-like"/>
    <property type="match status" value="1"/>
</dbReference>
<dbReference type="OrthoDB" id="6508425at2759"/>
<evidence type="ECO:0000256" key="1">
    <source>
        <dbReference type="SAM" id="Coils"/>
    </source>
</evidence>
<protein>
    <recommendedName>
        <fullName evidence="2">RNase H type-1 domain-containing protein</fullName>
    </recommendedName>
</protein>
<reference evidence="3" key="1">
    <citation type="submission" date="2021-03" db="EMBL/GenBank/DDBJ databases">
        <title>Draft genome sequence of rust myrtle Austropuccinia psidii MF-1, a brazilian biotype.</title>
        <authorList>
            <person name="Quecine M.C."/>
            <person name="Pachon D.M.R."/>
            <person name="Bonatelli M.L."/>
            <person name="Correr F.H."/>
            <person name="Franceschini L.M."/>
            <person name="Leite T.F."/>
            <person name="Margarido G.R.A."/>
            <person name="Almeida C.A."/>
            <person name="Ferrarezi J.A."/>
            <person name="Labate C.A."/>
        </authorList>
    </citation>
    <scope>NUCLEOTIDE SEQUENCE</scope>
    <source>
        <strain evidence="3">MF-1</strain>
    </source>
</reference>
<keyword evidence="4" id="KW-1185">Reference proteome</keyword>
<name>A0A9Q3EYT3_9BASI</name>
<dbReference type="PROSITE" id="PS50879">
    <property type="entry name" value="RNASE_H_1"/>
    <property type="match status" value="1"/>
</dbReference>